<dbReference type="RefSeq" id="WP_249325746.1">
    <property type="nucleotide sequence ID" value="NZ_CP060633.1"/>
</dbReference>
<feature type="transmembrane region" description="Helical" evidence="1">
    <location>
        <begin position="48"/>
        <end position="71"/>
    </location>
</feature>
<dbReference type="KEGG" id="ssun:H9Q77_12175"/>
<keyword evidence="3" id="KW-1185">Reference proteome</keyword>
<sequence>MRPMNEIEIELPQIVLDRADAAYAQIRQQAAQESPAGRRVRSFPRAAGILLAVVILSVTAVSATAAGIMGYRRYLAERMTDIGTEELGHLEMVAGQGSVQAEFNRELTAREQSVYEQLTREYEEDGKYPAGQLHELAEEENYSGTGVAVRSTPGEEYGCLIYLPSTTVTEEEWLEVIEYVHKLDYSIQEKIWQQKYSEVSYFDRYEQMSDAEIDELYAMLSSAPVDVWGGDSRDLTPEEQTRYEEWTEKYEQENAYTETTIAVITFPEEYDGQELVYCIADAQFYYPERSLTDEELLQLIDLEHKNQYIFERIGREIECGKRAGWPQTYHLQ</sequence>
<evidence type="ECO:0000313" key="2">
    <source>
        <dbReference type="EMBL" id="QNM01836.1"/>
    </source>
</evidence>
<reference evidence="2 3" key="1">
    <citation type="submission" date="2020-08" db="EMBL/GenBank/DDBJ databases">
        <authorList>
            <person name="Liu C."/>
            <person name="Sun Q."/>
        </authorList>
    </citation>
    <scope>NUCLEOTIDE SEQUENCE [LARGE SCALE GENOMIC DNA]</scope>
    <source>
        <strain evidence="2 3">NSJ-8</strain>
    </source>
</reference>
<protein>
    <submittedName>
        <fullName evidence="2">Uncharacterized protein</fullName>
    </submittedName>
</protein>
<evidence type="ECO:0000313" key="3">
    <source>
        <dbReference type="Proteomes" id="UP000515981"/>
    </source>
</evidence>
<proteinExistence type="predicted"/>
<evidence type="ECO:0000256" key="1">
    <source>
        <dbReference type="SAM" id="Phobius"/>
    </source>
</evidence>
<dbReference type="AlphaFoldDB" id="A0A7G9FTF4"/>
<accession>A0A7G9FTF4</accession>
<keyword evidence="1" id="KW-0472">Membrane</keyword>
<organism evidence="2 3">
    <name type="scientific">Simiaoa sunii</name>
    <dbReference type="NCBI Taxonomy" id="2763672"/>
    <lineage>
        <taxon>Bacteria</taxon>
        <taxon>Bacillati</taxon>
        <taxon>Bacillota</taxon>
        <taxon>Clostridia</taxon>
        <taxon>Lachnospirales</taxon>
        <taxon>Lachnospiraceae</taxon>
        <taxon>Simiaoa</taxon>
    </lineage>
</organism>
<dbReference type="EMBL" id="CP060633">
    <property type="protein sequence ID" value="QNM01836.1"/>
    <property type="molecule type" value="Genomic_DNA"/>
</dbReference>
<name>A0A7G9FTF4_9FIRM</name>
<dbReference type="Proteomes" id="UP000515981">
    <property type="component" value="Chromosome"/>
</dbReference>
<keyword evidence="1" id="KW-1133">Transmembrane helix</keyword>
<gene>
    <name evidence="2" type="ORF">H9Q77_12175</name>
</gene>
<keyword evidence="1" id="KW-0812">Transmembrane</keyword>